<dbReference type="Gene3D" id="3.40.50.300">
    <property type="entry name" value="P-loop containing nucleotide triphosphate hydrolases"/>
    <property type="match status" value="1"/>
</dbReference>
<dbReference type="PROSITE" id="PS51420">
    <property type="entry name" value="RHO"/>
    <property type="match status" value="1"/>
</dbReference>
<dbReference type="InterPro" id="IPR005225">
    <property type="entry name" value="Small_GTP-bd"/>
</dbReference>
<evidence type="ECO:0000256" key="9">
    <source>
        <dbReference type="ARBA" id="ARBA00023134"/>
    </source>
</evidence>
<dbReference type="CDD" id="cd00157">
    <property type="entry name" value="Rho"/>
    <property type="match status" value="1"/>
</dbReference>
<dbReference type="NCBIfam" id="TIGR00231">
    <property type="entry name" value="small_GTP"/>
    <property type="match status" value="1"/>
</dbReference>
<dbReference type="GO" id="GO:0003925">
    <property type="term" value="F:G protein activity"/>
    <property type="evidence" value="ECO:0007669"/>
    <property type="project" value="UniProtKB-EC"/>
</dbReference>
<dbReference type="PRINTS" id="PR00449">
    <property type="entry name" value="RASTRNSFRMNG"/>
</dbReference>
<evidence type="ECO:0000256" key="5">
    <source>
        <dbReference type="ARBA" id="ARBA00022723"/>
    </source>
</evidence>
<dbReference type="GO" id="GO:0046872">
    <property type="term" value="F:metal ion binding"/>
    <property type="evidence" value="ECO:0007669"/>
    <property type="project" value="UniProtKB-KW"/>
</dbReference>
<comment type="similarity">
    <text evidence="3">Belongs to the small GTPase superfamily. Rho family.</text>
</comment>
<dbReference type="OMA" id="FRRTHSK"/>
<dbReference type="VEuPathDB" id="AmoebaDB:EDI_123950"/>
<keyword evidence="7" id="KW-0378">Hydrolase</keyword>
<evidence type="ECO:0000256" key="6">
    <source>
        <dbReference type="ARBA" id="ARBA00022741"/>
    </source>
</evidence>
<comment type="cofactor">
    <cofactor evidence="1">
        <name>Mg(2+)</name>
        <dbReference type="ChEBI" id="CHEBI:18420"/>
    </cofactor>
</comment>
<evidence type="ECO:0000313" key="11">
    <source>
        <dbReference type="EMBL" id="EDR23030.1"/>
    </source>
</evidence>
<dbReference type="Proteomes" id="UP000008076">
    <property type="component" value="Unassembled WGS sequence"/>
</dbReference>
<dbReference type="InterPro" id="IPR027417">
    <property type="entry name" value="P-loop_NTPase"/>
</dbReference>
<comment type="subcellular location">
    <subcellularLocation>
        <location evidence="2">Cytoplasm</location>
        <location evidence="2">Cytoskeleton</location>
    </subcellularLocation>
</comment>
<dbReference type="EC" id="3.6.5.2" evidence="4"/>
<evidence type="ECO:0000256" key="10">
    <source>
        <dbReference type="ARBA" id="ARBA00023212"/>
    </source>
</evidence>
<dbReference type="SMART" id="SM00174">
    <property type="entry name" value="RHO"/>
    <property type="match status" value="1"/>
</dbReference>
<keyword evidence="10" id="KW-0963">Cytoplasm</keyword>
<keyword evidence="9" id="KW-0342">GTP-binding</keyword>
<evidence type="ECO:0000256" key="2">
    <source>
        <dbReference type="ARBA" id="ARBA00004245"/>
    </source>
</evidence>
<gene>
    <name evidence="11" type="ORF">EDI_123950</name>
</gene>
<dbReference type="GO" id="GO:0007264">
    <property type="term" value="P:small GTPase-mediated signal transduction"/>
    <property type="evidence" value="ECO:0007669"/>
    <property type="project" value="InterPro"/>
</dbReference>
<accession>B0ER21</accession>
<dbReference type="AlphaFoldDB" id="B0ER21"/>
<name>B0ER21_ENTDS</name>
<evidence type="ECO:0000256" key="3">
    <source>
        <dbReference type="ARBA" id="ARBA00010142"/>
    </source>
</evidence>
<dbReference type="OrthoDB" id="10020961at2759"/>
<evidence type="ECO:0000256" key="4">
    <source>
        <dbReference type="ARBA" id="ARBA00011984"/>
    </source>
</evidence>
<dbReference type="RefSeq" id="XP_001740551.1">
    <property type="nucleotide sequence ID" value="XM_001740499.1"/>
</dbReference>
<dbReference type="Pfam" id="PF00071">
    <property type="entry name" value="Ras"/>
    <property type="match status" value="1"/>
</dbReference>
<keyword evidence="6" id="KW-0547">Nucleotide-binding</keyword>
<dbReference type="EMBL" id="DS550441">
    <property type="protein sequence ID" value="EDR23030.1"/>
    <property type="molecule type" value="Genomic_DNA"/>
</dbReference>
<evidence type="ECO:0000256" key="8">
    <source>
        <dbReference type="ARBA" id="ARBA00022842"/>
    </source>
</evidence>
<keyword evidence="12" id="KW-1185">Reference proteome</keyword>
<evidence type="ECO:0000256" key="7">
    <source>
        <dbReference type="ARBA" id="ARBA00022801"/>
    </source>
</evidence>
<dbReference type="PANTHER" id="PTHR24072">
    <property type="entry name" value="RHO FAMILY GTPASE"/>
    <property type="match status" value="1"/>
</dbReference>
<evidence type="ECO:0000313" key="12">
    <source>
        <dbReference type="Proteomes" id="UP000008076"/>
    </source>
</evidence>
<dbReference type="KEGG" id="edi:EDI_123950"/>
<sequence length="197" mass="21938">MALPTPTNLQLNIVVVGEPGCGKTSLILAYIDESFSLEIVPCFYDGPAVSMTYRSCEFCVSFADCSGMDKQTDALRETLYNSADFIIVCYGIDDPVSLHKAETVWIPEIYRVAPGASIILVSTKKDLRDNPNNHVPPISPNELLTDEDGYNVFRRTHSKLIVETSALTKEGVLKLFNGIYELSLQNKKKKKQHCVIF</sequence>
<dbReference type="InterPro" id="IPR001806">
    <property type="entry name" value="Small_GTPase"/>
</dbReference>
<reference evidence="12" key="1">
    <citation type="submission" date="2007-12" db="EMBL/GenBank/DDBJ databases">
        <title>Annotation of Entamoeba dispar SAW760.</title>
        <authorList>
            <person name="Lorenzi H."/>
            <person name="Inman J."/>
            <person name="Schobel S."/>
            <person name="Amedeo P."/>
            <person name="Caler E."/>
        </authorList>
    </citation>
    <scope>NUCLEOTIDE SEQUENCE [LARGE SCALE GENOMIC DNA]</scope>
    <source>
        <strain evidence="12">ATCC PRA-260 / SAW760</strain>
    </source>
</reference>
<dbReference type="PROSITE" id="PS51419">
    <property type="entry name" value="RAB"/>
    <property type="match status" value="1"/>
</dbReference>
<proteinExistence type="inferred from homology"/>
<dbReference type="SUPFAM" id="SSF52540">
    <property type="entry name" value="P-loop containing nucleoside triphosphate hydrolases"/>
    <property type="match status" value="1"/>
</dbReference>
<protein>
    <recommendedName>
        <fullName evidence="4">small monomeric GTPase</fullName>
        <ecNumber evidence="4">3.6.5.2</ecNumber>
    </recommendedName>
</protein>
<organism evidence="12">
    <name type="scientific">Entamoeba dispar (strain ATCC PRA-260 / SAW760)</name>
    <dbReference type="NCBI Taxonomy" id="370354"/>
    <lineage>
        <taxon>Eukaryota</taxon>
        <taxon>Amoebozoa</taxon>
        <taxon>Evosea</taxon>
        <taxon>Archamoebae</taxon>
        <taxon>Mastigamoebida</taxon>
        <taxon>Entamoebidae</taxon>
        <taxon>Entamoeba</taxon>
    </lineage>
</organism>
<keyword evidence="10" id="KW-0206">Cytoskeleton</keyword>
<dbReference type="eggNOG" id="KOG0393">
    <property type="taxonomic scope" value="Eukaryota"/>
</dbReference>
<dbReference type="GO" id="GO:0005856">
    <property type="term" value="C:cytoskeleton"/>
    <property type="evidence" value="ECO:0007669"/>
    <property type="project" value="UniProtKB-SubCell"/>
</dbReference>
<keyword evidence="5" id="KW-0479">Metal-binding</keyword>
<dbReference type="GeneID" id="5885716"/>
<evidence type="ECO:0000256" key="1">
    <source>
        <dbReference type="ARBA" id="ARBA00001946"/>
    </source>
</evidence>
<dbReference type="SMART" id="SM00175">
    <property type="entry name" value="RAB"/>
    <property type="match status" value="1"/>
</dbReference>
<dbReference type="InterPro" id="IPR003578">
    <property type="entry name" value="Small_GTPase_Rho"/>
</dbReference>
<keyword evidence="8" id="KW-0460">Magnesium</keyword>
<dbReference type="GO" id="GO:0005525">
    <property type="term" value="F:GTP binding"/>
    <property type="evidence" value="ECO:0007669"/>
    <property type="project" value="UniProtKB-KW"/>
</dbReference>